<dbReference type="PROSITE" id="PS51774">
    <property type="entry name" value="NAB"/>
    <property type="match status" value="1"/>
</dbReference>
<dbReference type="InterPro" id="IPR056888">
    <property type="entry name" value="NET2A-D/KIP1-like_dom"/>
</dbReference>
<keyword evidence="1 2" id="KW-0175">Coiled coil</keyword>
<dbReference type="PANTHER" id="PTHR31631">
    <property type="entry name" value="PROTEIN NETWORKED 2D"/>
    <property type="match status" value="1"/>
</dbReference>
<dbReference type="Pfam" id="PF07765">
    <property type="entry name" value="KIP1"/>
    <property type="match status" value="1"/>
</dbReference>
<feature type="compositionally biased region" description="Basic and acidic residues" evidence="3">
    <location>
        <begin position="579"/>
        <end position="598"/>
    </location>
</feature>
<accession>A0A8T1PRK8</accession>
<dbReference type="Pfam" id="PF24918">
    <property type="entry name" value="NET2A_C"/>
    <property type="match status" value="1"/>
</dbReference>
<evidence type="ECO:0000313" key="6">
    <source>
        <dbReference type="Proteomes" id="UP000811609"/>
    </source>
</evidence>
<dbReference type="GO" id="GO:0003779">
    <property type="term" value="F:actin binding"/>
    <property type="evidence" value="ECO:0007669"/>
    <property type="project" value="InterPro"/>
</dbReference>
<feature type="compositionally biased region" description="Basic and acidic residues" evidence="3">
    <location>
        <begin position="637"/>
        <end position="654"/>
    </location>
</feature>
<feature type="compositionally biased region" description="Basic and acidic residues" evidence="3">
    <location>
        <begin position="475"/>
        <end position="488"/>
    </location>
</feature>
<organism evidence="5 6">
    <name type="scientific">Carya illinoinensis</name>
    <name type="common">Pecan</name>
    <dbReference type="NCBI Taxonomy" id="32201"/>
    <lineage>
        <taxon>Eukaryota</taxon>
        <taxon>Viridiplantae</taxon>
        <taxon>Streptophyta</taxon>
        <taxon>Embryophyta</taxon>
        <taxon>Tracheophyta</taxon>
        <taxon>Spermatophyta</taxon>
        <taxon>Magnoliopsida</taxon>
        <taxon>eudicotyledons</taxon>
        <taxon>Gunneridae</taxon>
        <taxon>Pentapetalae</taxon>
        <taxon>rosids</taxon>
        <taxon>fabids</taxon>
        <taxon>Fagales</taxon>
        <taxon>Juglandaceae</taxon>
        <taxon>Carya</taxon>
    </lineage>
</organism>
<feature type="region of interest" description="Disordered" evidence="3">
    <location>
        <begin position="520"/>
        <end position="692"/>
    </location>
</feature>
<dbReference type="EMBL" id="CM031816">
    <property type="protein sequence ID" value="KAG6645705.1"/>
    <property type="molecule type" value="Genomic_DNA"/>
</dbReference>
<dbReference type="Pfam" id="PF25014">
    <property type="entry name" value="NET2A"/>
    <property type="match status" value="1"/>
</dbReference>
<feature type="coiled-coil region" evidence="2">
    <location>
        <begin position="382"/>
        <end position="437"/>
    </location>
</feature>
<dbReference type="AlphaFoldDB" id="A0A8T1PRK8"/>
<reference evidence="5" key="1">
    <citation type="submission" date="2020-12" db="EMBL/GenBank/DDBJ databases">
        <title>WGS assembly of Carya illinoinensis cv. Pawnee.</title>
        <authorList>
            <person name="Platts A."/>
            <person name="Shu S."/>
            <person name="Wright S."/>
            <person name="Barry K."/>
            <person name="Edger P."/>
            <person name="Pires J.C."/>
            <person name="Schmutz J."/>
        </authorList>
    </citation>
    <scope>NUCLEOTIDE SEQUENCE</scope>
    <source>
        <tissue evidence="5">Leaf</tissue>
    </source>
</reference>
<evidence type="ECO:0000256" key="3">
    <source>
        <dbReference type="SAM" id="MobiDB-lite"/>
    </source>
</evidence>
<evidence type="ECO:0000259" key="4">
    <source>
        <dbReference type="PROSITE" id="PS51774"/>
    </source>
</evidence>
<sequence>MLQRAASNAYSWWWASHIRTKQSKWLEQNLQDMEEKVHSVLKLIEEDGDSFAKRAEMYYKKRPELIHFVEESYRAYRALAERYDHISTELQNANTTIASVFPEQVQFAMDEEDEEGTPKLPRKRTEALKSKIPMVPNVPTKDFKNAITSPRKKFQPKKTAKTTATTAVVKSGLSKPDALEEICKLQKQILALQTEKEFVKSSYENGLGKYWEIEKQIKEMQERVFSLQEEYSEGMVIEDDEARRLMAAAALKSCQDTLVQLQEKQERSADEARVESHKIKDCREKFEHLKIEFHYNQVSQGKPHAGDRSKNMVEESTSLDQQVGGMTQGREDLELLREKIKEQFEVGSNASLTVTEMVEKIDEIVNKVISLETAVTSQTALVNRLRSETDELQAQIRTLEDDKATLIDGSNNLSNKIKEMEEKFHAAQDLSQSFENKNNNLRTHFTEARCNLDHLSEKLQSVNPDEELELAAQTQREKESLGEAKLPEQFEVQEDALNPDEGSKKLQNLKADEELELAAQSQREMESLGEAKLPEEFKVQEDALNRDEGSKKLQNLKADEELELAAQSQREMESLGEAKLPEEFKVQEDALNRDEGSKKLQNLKAGEEPELPGQPQTEEESLGKVKLSEEFETQEDALNRDDGLKKLPDLKADDELGITGSFQKEEGFPAESISQNKLTEQSDTLNPGKDIAKANNELNTSAVNADFCQSQTNHDPDSSSEKGQILISLDIDDNHTSLQTVDHLLNVEPKEQESLQTVNHLPNVEPKEPKPVQEDEPDWKQLFLNGLEDREKVLLSEYTTSLRNYKDVKKKLSDMEKKTLDSNFDMSVQLKELKSANAMKDEENKSLRQKINLLMKCLDESKDLRDCEGSKLRDSEGSKLQQTSNLLDHLKFESKAGTETFITQATEKDDIQAILLVQPETMSAIEEKLRMSIDELLEENLGFWLKFSTAFHQIQKFESGVKDLQGEIVKLVDKTKKLEGSSTGKHSLKSDARPIYKYLREIQTELTVWLEQGALLKDELQIRFTSLCNIQEEIMTALKESAEEDEFKFTSYQAAKFQGEVLNMIQENNKVADELQAGLDHVTTLQIEVEKTLIKLNEEFMLSGSKKQQNPQLRHTEGHTRVPLRSFIFGGRPKKQKPSIFFCMSPAMDRKFHGSRSGHNM</sequence>
<evidence type="ECO:0000256" key="1">
    <source>
        <dbReference type="ARBA" id="ARBA00023054"/>
    </source>
</evidence>
<protein>
    <recommendedName>
        <fullName evidence="4">NAB domain-containing protein</fullName>
    </recommendedName>
</protein>
<dbReference type="PANTHER" id="PTHR31631:SF0">
    <property type="entry name" value="PROTEIN NETWORKED 2D"/>
    <property type="match status" value="1"/>
</dbReference>
<feature type="region of interest" description="Disordered" evidence="3">
    <location>
        <begin position="473"/>
        <end position="503"/>
    </location>
</feature>
<comment type="caution">
    <text evidence="5">The sequence shown here is derived from an EMBL/GenBank/DDBJ whole genome shotgun (WGS) entry which is preliminary data.</text>
</comment>
<evidence type="ECO:0000313" key="5">
    <source>
        <dbReference type="EMBL" id="KAG6645705.1"/>
    </source>
</evidence>
<gene>
    <name evidence="5" type="ORF">CIPAW_08G140400</name>
</gene>
<keyword evidence="6" id="KW-1185">Reference proteome</keyword>
<name>A0A8T1PRK8_CARIL</name>
<feature type="domain" description="NAB" evidence="4">
    <location>
        <begin position="10"/>
        <end position="90"/>
    </location>
</feature>
<evidence type="ECO:0000256" key="2">
    <source>
        <dbReference type="SAM" id="Coils"/>
    </source>
</evidence>
<feature type="coiled-coil region" evidence="2">
    <location>
        <begin position="210"/>
        <end position="271"/>
    </location>
</feature>
<dbReference type="Proteomes" id="UP000811609">
    <property type="component" value="Chromosome 8"/>
</dbReference>
<proteinExistence type="predicted"/>
<dbReference type="InterPro" id="IPR056889">
    <property type="entry name" value="NET2A-D/KIP1-like_C"/>
</dbReference>
<feature type="compositionally biased region" description="Polar residues" evidence="3">
    <location>
        <begin position="672"/>
        <end position="685"/>
    </location>
</feature>
<dbReference type="InterPro" id="IPR011684">
    <property type="entry name" value="NAB"/>
</dbReference>
<feature type="compositionally biased region" description="Basic and acidic residues" evidence="3">
    <location>
        <begin position="532"/>
        <end position="551"/>
    </location>
</feature>